<accession>A0A5A8DKI4</accession>
<evidence type="ECO:0000256" key="2">
    <source>
        <dbReference type="SAM" id="SignalP"/>
    </source>
</evidence>
<keyword evidence="2" id="KW-0732">Signal</keyword>
<protein>
    <submittedName>
        <fullName evidence="3">Uncharacterized protein</fullName>
    </submittedName>
</protein>
<organism evidence="3 4">
    <name type="scientific">Cafeteria roenbergensis</name>
    <name type="common">Marine flagellate</name>
    <dbReference type="NCBI Taxonomy" id="33653"/>
    <lineage>
        <taxon>Eukaryota</taxon>
        <taxon>Sar</taxon>
        <taxon>Stramenopiles</taxon>
        <taxon>Bigyra</taxon>
        <taxon>Opalozoa</taxon>
        <taxon>Bicosoecida</taxon>
        <taxon>Cafeteriaceae</taxon>
        <taxon>Cafeteria</taxon>
    </lineage>
</organism>
<feature type="signal peptide" evidence="2">
    <location>
        <begin position="1"/>
        <end position="30"/>
    </location>
</feature>
<name>A0A5A8DKI4_CAFRO</name>
<dbReference type="AlphaFoldDB" id="A0A5A8DKI4"/>
<feature type="coiled-coil region" evidence="1">
    <location>
        <begin position="53"/>
        <end position="80"/>
    </location>
</feature>
<gene>
    <name evidence="3" type="ORF">FNF28_03566</name>
</gene>
<sequence length="236" mass="25417">MRRLAVARVRLVLLTAPLLLLLLLAGECRAASPSLAGGSDASGDWPPAAQEAVRRLEAQLEGARLRARAAEDRADRAALRLFDAQRKMQHITQLADKALQCDDSAVERRPKADDFRLAAGEVDSTGATMPEPDPVSAHNAALRDEIWRFYEAEAERQRRAGLDDARETLGGDSVHGAGGPKDITVSCPHGANVRVADLSDDEQEQGECTVMTVVAPDLEAKLVIFCDGRVTTAGMR</sequence>
<keyword evidence="1" id="KW-0175">Coiled coil</keyword>
<proteinExistence type="predicted"/>
<comment type="caution">
    <text evidence="3">The sequence shown here is derived from an EMBL/GenBank/DDBJ whole genome shotgun (WGS) entry which is preliminary data.</text>
</comment>
<dbReference type="EMBL" id="VLTL01000049">
    <property type="protein sequence ID" value="KAA0165167.1"/>
    <property type="molecule type" value="Genomic_DNA"/>
</dbReference>
<evidence type="ECO:0000256" key="1">
    <source>
        <dbReference type="SAM" id="Coils"/>
    </source>
</evidence>
<dbReference type="Proteomes" id="UP000324907">
    <property type="component" value="Unassembled WGS sequence"/>
</dbReference>
<reference evidence="3 4" key="1">
    <citation type="submission" date="2019-07" db="EMBL/GenBank/DDBJ databases">
        <title>Genomes of Cafeteria roenbergensis.</title>
        <authorList>
            <person name="Fischer M.G."/>
            <person name="Hackl T."/>
            <person name="Roman M."/>
        </authorList>
    </citation>
    <scope>NUCLEOTIDE SEQUENCE [LARGE SCALE GENOMIC DNA]</scope>
    <source>
        <strain evidence="3 4">RCC970-E3</strain>
    </source>
</reference>
<evidence type="ECO:0000313" key="3">
    <source>
        <dbReference type="EMBL" id="KAA0165167.1"/>
    </source>
</evidence>
<feature type="chain" id="PRO_5023006285" evidence="2">
    <location>
        <begin position="31"/>
        <end position="236"/>
    </location>
</feature>
<evidence type="ECO:0000313" key="4">
    <source>
        <dbReference type="Proteomes" id="UP000324907"/>
    </source>
</evidence>